<proteinExistence type="predicted"/>
<reference evidence="1" key="2">
    <citation type="journal article" date="2015" name="Fish Shellfish Immunol.">
        <title>Early steps in the European eel (Anguilla anguilla)-Vibrio vulnificus interaction in the gills: Role of the RtxA13 toxin.</title>
        <authorList>
            <person name="Callol A."/>
            <person name="Pajuelo D."/>
            <person name="Ebbesson L."/>
            <person name="Teles M."/>
            <person name="MacKenzie S."/>
            <person name="Amaro C."/>
        </authorList>
    </citation>
    <scope>NUCLEOTIDE SEQUENCE</scope>
</reference>
<protein>
    <submittedName>
        <fullName evidence="1">Uncharacterized protein</fullName>
    </submittedName>
</protein>
<name>A0A0E9REF8_ANGAN</name>
<evidence type="ECO:0000313" key="1">
    <source>
        <dbReference type="EMBL" id="JAH27531.1"/>
    </source>
</evidence>
<organism evidence="1">
    <name type="scientific">Anguilla anguilla</name>
    <name type="common">European freshwater eel</name>
    <name type="synonym">Muraena anguilla</name>
    <dbReference type="NCBI Taxonomy" id="7936"/>
    <lineage>
        <taxon>Eukaryota</taxon>
        <taxon>Metazoa</taxon>
        <taxon>Chordata</taxon>
        <taxon>Craniata</taxon>
        <taxon>Vertebrata</taxon>
        <taxon>Euteleostomi</taxon>
        <taxon>Actinopterygii</taxon>
        <taxon>Neopterygii</taxon>
        <taxon>Teleostei</taxon>
        <taxon>Anguilliformes</taxon>
        <taxon>Anguillidae</taxon>
        <taxon>Anguilla</taxon>
    </lineage>
</organism>
<sequence length="43" mass="5024">MARVHSLQSAVQNTFSVMTNVAHECFLEVERYFVLVYYVQSLL</sequence>
<dbReference type="EMBL" id="GBXM01081046">
    <property type="protein sequence ID" value="JAH27531.1"/>
    <property type="molecule type" value="Transcribed_RNA"/>
</dbReference>
<accession>A0A0E9REF8</accession>
<reference evidence="1" key="1">
    <citation type="submission" date="2014-11" db="EMBL/GenBank/DDBJ databases">
        <authorList>
            <person name="Amaro Gonzalez C."/>
        </authorList>
    </citation>
    <scope>NUCLEOTIDE SEQUENCE</scope>
</reference>
<dbReference type="AlphaFoldDB" id="A0A0E9REF8"/>